<keyword evidence="2" id="KW-1185">Reference proteome</keyword>
<dbReference type="VEuPathDB" id="FungiDB:Z520_00300"/>
<dbReference type="STRING" id="1442371.A0A0D2L3I6"/>
<reference evidence="1 2" key="1">
    <citation type="submission" date="2015-01" db="EMBL/GenBank/DDBJ databases">
        <title>The Genome Sequence of Fonsecaea multimorphosa CBS 102226.</title>
        <authorList>
            <consortium name="The Broad Institute Genomics Platform"/>
            <person name="Cuomo C."/>
            <person name="de Hoog S."/>
            <person name="Gorbushina A."/>
            <person name="Stielow B."/>
            <person name="Teixiera M."/>
            <person name="Abouelleil A."/>
            <person name="Chapman S.B."/>
            <person name="Priest M."/>
            <person name="Young S.K."/>
            <person name="Wortman J."/>
            <person name="Nusbaum C."/>
            <person name="Birren B."/>
        </authorList>
    </citation>
    <scope>NUCLEOTIDE SEQUENCE [LARGE SCALE GENOMIC DNA]</scope>
    <source>
        <strain evidence="1 2">CBS 102226</strain>
    </source>
</reference>
<proteinExistence type="predicted"/>
<organism evidence="1 2">
    <name type="scientific">Fonsecaea multimorphosa CBS 102226</name>
    <dbReference type="NCBI Taxonomy" id="1442371"/>
    <lineage>
        <taxon>Eukaryota</taxon>
        <taxon>Fungi</taxon>
        <taxon>Dikarya</taxon>
        <taxon>Ascomycota</taxon>
        <taxon>Pezizomycotina</taxon>
        <taxon>Eurotiomycetes</taxon>
        <taxon>Chaetothyriomycetidae</taxon>
        <taxon>Chaetothyriales</taxon>
        <taxon>Herpotrichiellaceae</taxon>
        <taxon>Fonsecaea</taxon>
    </lineage>
</organism>
<gene>
    <name evidence="1" type="ORF">Z520_00300</name>
</gene>
<protein>
    <submittedName>
        <fullName evidence="1">Uncharacterized protein</fullName>
    </submittedName>
</protein>
<dbReference type="GeneID" id="27706046"/>
<dbReference type="AlphaFoldDB" id="A0A0D2L3I6"/>
<dbReference type="Proteomes" id="UP000053411">
    <property type="component" value="Unassembled WGS sequence"/>
</dbReference>
<evidence type="ECO:0000313" key="1">
    <source>
        <dbReference type="EMBL" id="KIY03609.1"/>
    </source>
</evidence>
<evidence type="ECO:0000313" key="2">
    <source>
        <dbReference type="Proteomes" id="UP000053411"/>
    </source>
</evidence>
<dbReference type="RefSeq" id="XP_016637731.1">
    <property type="nucleotide sequence ID" value="XM_016770821.1"/>
</dbReference>
<dbReference type="OrthoDB" id="5428055at2759"/>
<sequence>MEFHLPYCALRRNTVSPDPRKLRRSYPMLPYYDQAQDQLSYHDAQVSVLITGVDEWYWTAYCCVDTFSQEPESPNAYIEWNDDGPSGGGRDEIYPVWNPREYFLLMLSRRCKQVAGEWEAIIYELNARLDTYETAYYASMDGNDFFDDAQLGRTKSYTKAVSILRKFNDMLNLTLETFQDFEQGELQFLNTRDEKLDDLWKIYLDRIFEDFATMRYLQRVLVQKIQTFDRMKDGVRIAGCRFSILIAYQSSEAGQLVGSKREPIFHETRR</sequence>
<dbReference type="EMBL" id="KN848062">
    <property type="protein sequence ID" value="KIY03609.1"/>
    <property type="molecule type" value="Genomic_DNA"/>
</dbReference>
<accession>A0A0D2L3I6</accession>
<name>A0A0D2L3I6_9EURO</name>